<organism evidence="2 3">
    <name type="scientific">Orchesella dallaii</name>
    <dbReference type="NCBI Taxonomy" id="48710"/>
    <lineage>
        <taxon>Eukaryota</taxon>
        <taxon>Metazoa</taxon>
        <taxon>Ecdysozoa</taxon>
        <taxon>Arthropoda</taxon>
        <taxon>Hexapoda</taxon>
        <taxon>Collembola</taxon>
        <taxon>Entomobryomorpha</taxon>
        <taxon>Entomobryoidea</taxon>
        <taxon>Orchesellidae</taxon>
        <taxon>Orchesellinae</taxon>
        <taxon>Orchesella</taxon>
    </lineage>
</organism>
<gene>
    <name evidence="2" type="ORF">ODALV1_LOCUS14156</name>
</gene>
<dbReference type="Proteomes" id="UP001642540">
    <property type="component" value="Unassembled WGS sequence"/>
</dbReference>
<evidence type="ECO:0000256" key="1">
    <source>
        <dbReference type="SAM" id="MobiDB-lite"/>
    </source>
</evidence>
<feature type="region of interest" description="Disordered" evidence="1">
    <location>
        <begin position="389"/>
        <end position="408"/>
    </location>
</feature>
<accession>A0ABP1QUP2</accession>
<proteinExistence type="predicted"/>
<sequence length="459" mass="53674">MNFVNYCNFNNWRSRQDIFEGIKMSLRAQRGPVRAALRRTLDELKDQLNDEENRDRERIEILFRRSKRHMDKLQDIDEQVSQHLLQNDASEEDFTDEYTAVNLYRDEYDELEQRALTFMKKEVATEQRIRLAKEGLKIQERGSSKKMETIEEIPTATNMLSGQEKVEDWRVFGDKKHESSGCYQAKSRMNEDDQKRVRDNKEYFVCLENEQVSTICEIKPNCPVYQMNDEIKMTHGLSGGTETKENHNVFELRVGNCDNLDSVNLSVLEQTRICRRVSRLSQEVRIEEVKNNSIITTDAGSSRPEIHPLVGAEFAEALVIWEPTQMKDEEVMVEDVIQQSQDSIDVNEDGKYEVAVSSLDCPSSVAENMEIAVRRLVVTMRKLESQKFEDRRHIQGKDSPADLTSRGCNGKQMVESRWWEGPEWCHQPRKKRRHPFEVVDDKIDLMERRKVNGGRMKKL</sequence>
<reference evidence="2 3" key="1">
    <citation type="submission" date="2024-08" db="EMBL/GenBank/DDBJ databases">
        <authorList>
            <person name="Cucini C."/>
            <person name="Frati F."/>
        </authorList>
    </citation>
    <scope>NUCLEOTIDE SEQUENCE [LARGE SCALE GENOMIC DNA]</scope>
</reference>
<evidence type="ECO:0000313" key="3">
    <source>
        <dbReference type="Proteomes" id="UP001642540"/>
    </source>
</evidence>
<name>A0ABP1QUP2_9HEXA</name>
<protein>
    <submittedName>
        <fullName evidence="2">Uncharacterized protein</fullName>
    </submittedName>
</protein>
<dbReference type="EMBL" id="CAXLJM020000044">
    <property type="protein sequence ID" value="CAL8110327.1"/>
    <property type="molecule type" value="Genomic_DNA"/>
</dbReference>
<keyword evidence="3" id="KW-1185">Reference proteome</keyword>
<evidence type="ECO:0000313" key="2">
    <source>
        <dbReference type="EMBL" id="CAL8110327.1"/>
    </source>
</evidence>
<comment type="caution">
    <text evidence="2">The sequence shown here is derived from an EMBL/GenBank/DDBJ whole genome shotgun (WGS) entry which is preliminary data.</text>
</comment>
<feature type="compositionally biased region" description="Basic and acidic residues" evidence="1">
    <location>
        <begin position="389"/>
        <end position="400"/>
    </location>
</feature>